<keyword evidence="1" id="KW-0812">Transmembrane</keyword>
<dbReference type="STRING" id="456442.Mboo_1723"/>
<dbReference type="HOGENOM" id="CLU_982159_0_0_2"/>
<feature type="transmembrane region" description="Helical" evidence="1">
    <location>
        <begin position="18"/>
        <end position="37"/>
    </location>
</feature>
<proteinExistence type="predicted"/>
<dbReference type="EMBL" id="CP000780">
    <property type="protein sequence ID" value="ABS56240.1"/>
    <property type="molecule type" value="Genomic_DNA"/>
</dbReference>
<dbReference type="KEGG" id="mbn:Mboo_1723"/>
<reference evidence="4" key="1">
    <citation type="journal article" date="2015" name="Microbiology">
        <title>Genome of Methanoregula boonei 6A8 reveals adaptations to oligotrophic peatland environments.</title>
        <authorList>
            <person name="Braeuer S."/>
            <person name="Cadillo-Quiroz H."/>
            <person name="Kyrpides N."/>
            <person name="Woyke T."/>
            <person name="Goodwin L."/>
            <person name="Detter C."/>
            <person name="Podell S."/>
            <person name="Yavitt J.B."/>
            <person name="Zinder S.H."/>
        </authorList>
    </citation>
    <scope>NUCLEOTIDE SEQUENCE [LARGE SCALE GENOMIC DNA]</scope>
    <source>
        <strain evidence="4">DSM 21154 / JCM 14090 / 6A8</strain>
    </source>
</reference>
<dbReference type="OrthoDB" id="117487at2157"/>
<name>A7I929_METB6</name>
<sequence>MVLAELQEAVRSVGQAPVYWVSGAAAGLLCAALWIVYNISGAFFAGRLVILAALVMVLFIAGTFALVKKNSTDAGELVREGVQYYFRVLLPWLVISAVLLLVFVVITIVTVFTQGSTVDYEAMGILAVIVMIPTLFLTFFCDTAAVFEDLRVFTSLRRSIGVAAAHAGAVFSFFVVCAALVFADFFIFAIIWEGLLYEKLAPLAQYNETQFASVTPQLLITMIGPDGIWITAAVICLALLFIVPLLLAYKACFYRSIAGVAGVAPGVEKPLTGEYDSKGRWYKY</sequence>
<evidence type="ECO:0000313" key="3">
    <source>
        <dbReference type="EMBL" id="ABS56240.1"/>
    </source>
</evidence>
<dbReference type="RefSeq" id="WP_012107288.1">
    <property type="nucleotide sequence ID" value="NC_009712.1"/>
</dbReference>
<evidence type="ECO:0000313" key="4">
    <source>
        <dbReference type="Proteomes" id="UP000002408"/>
    </source>
</evidence>
<dbReference type="InterPro" id="IPR057169">
    <property type="entry name" value="DUF7847"/>
</dbReference>
<feature type="transmembrane region" description="Helical" evidence="1">
    <location>
        <begin position="124"/>
        <end position="147"/>
    </location>
</feature>
<gene>
    <name evidence="3" type="ordered locus">Mboo_1723</name>
</gene>
<evidence type="ECO:0000259" key="2">
    <source>
        <dbReference type="Pfam" id="PF25231"/>
    </source>
</evidence>
<feature type="transmembrane region" description="Helical" evidence="1">
    <location>
        <begin position="159"/>
        <end position="192"/>
    </location>
</feature>
<dbReference type="Proteomes" id="UP000002408">
    <property type="component" value="Chromosome"/>
</dbReference>
<dbReference type="GeneID" id="5411734"/>
<dbReference type="Pfam" id="PF25231">
    <property type="entry name" value="DUF7847"/>
    <property type="match status" value="1"/>
</dbReference>
<keyword evidence="1" id="KW-1133">Transmembrane helix</keyword>
<organism evidence="3 4">
    <name type="scientific">Methanoregula boonei (strain DSM 21154 / JCM 14090 / 6A8)</name>
    <dbReference type="NCBI Taxonomy" id="456442"/>
    <lineage>
        <taxon>Archaea</taxon>
        <taxon>Methanobacteriati</taxon>
        <taxon>Methanobacteriota</taxon>
        <taxon>Stenosarchaea group</taxon>
        <taxon>Methanomicrobia</taxon>
        <taxon>Methanomicrobiales</taxon>
        <taxon>Methanoregulaceae</taxon>
        <taxon>Methanoregula</taxon>
    </lineage>
</organism>
<feature type="transmembrane region" description="Helical" evidence="1">
    <location>
        <begin position="43"/>
        <end position="67"/>
    </location>
</feature>
<keyword evidence="4" id="KW-1185">Reference proteome</keyword>
<feature type="domain" description="DUF7847" evidence="2">
    <location>
        <begin position="2"/>
        <end position="256"/>
    </location>
</feature>
<dbReference type="eggNOG" id="arCOG04389">
    <property type="taxonomic scope" value="Archaea"/>
</dbReference>
<evidence type="ECO:0000256" key="1">
    <source>
        <dbReference type="SAM" id="Phobius"/>
    </source>
</evidence>
<dbReference type="AlphaFoldDB" id="A7I929"/>
<accession>A7I929</accession>
<feature type="transmembrane region" description="Helical" evidence="1">
    <location>
        <begin position="228"/>
        <end position="249"/>
    </location>
</feature>
<protein>
    <recommendedName>
        <fullName evidence="2">DUF7847 domain-containing protein</fullName>
    </recommendedName>
</protein>
<keyword evidence="1" id="KW-0472">Membrane</keyword>
<feature type="transmembrane region" description="Helical" evidence="1">
    <location>
        <begin position="88"/>
        <end position="112"/>
    </location>
</feature>